<dbReference type="Gene3D" id="2.130.10.10">
    <property type="entry name" value="YVTN repeat-like/Quinoprotein amine dehydrogenase"/>
    <property type="match status" value="1"/>
</dbReference>
<dbReference type="InterPro" id="IPR007111">
    <property type="entry name" value="NACHT_NTPase"/>
</dbReference>
<dbReference type="Gene3D" id="3.40.50.300">
    <property type="entry name" value="P-loop containing nucleotide triphosphate hydrolases"/>
    <property type="match status" value="1"/>
</dbReference>
<evidence type="ECO:0000313" key="5">
    <source>
        <dbReference type="Proteomes" id="UP000736335"/>
    </source>
</evidence>
<evidence type="ECO:0000256" key="2">
    <source>
        <dbReference type="SAM" id="MobiDB-lite"/>
    </source>
</evidence>
<dbReference type="OrthoDB" id="308690at2759"/>
<dbReference type="PROSITE" id="PS50837">
    <property type="entry name" value="NACHT"/>
    <property type="match status" value="1"/>
</dbReference>
<proteinExistence type="predicted"/>
<feature type="compositionally biased region" description="Basic residues" evidence="2">
    <location>
        <begin position="1"/>
        <end position="11"/>
    </location>
</feature>
<dbReference type="SUPFAM" id="SSF82171">
    <property type="entry name" value="DPP6 N-terminal domain-like"/>
    <property type="match status" value="1"/>
</dbReference>
<feature type="region of interest" description="Disordered" evidence="2">
    <location>
        <begin position="1"/>
        <end position="76"/>
    </location>
</feature>
<dbReference type="Pfam" id="PF24883">
    <property type="entry name" value="NPHP3_N"/>
    <property type="match status" value="1"/>
</dbReference>
<keyword evidence="1" id="KW-0677">Repeat</keyword>
<evidence type="ECO:0000313" key="4">
    <source>
        <dbReference type="EMBL" id="KAF9784394.1"/>
    </source>
</evidence>
<gene>
    <name evidence="4" type="ORF">BJ322DRAFT_1211430</name>
</gene>
<comment type="caution">
    <text evidence="4">The sequence shown here is derived from an EMBL/GenBank/DDBJ whole genome shotgun (WGS) entry which is preliminary data.</text>
</comment>
<reference evidence="4" key="1">
    <citation type="journal article" date="2020" name="Nat. Commun.">
        <title>Large-scale genome sequencing of mycorrhizal fungi provides insights into the early evolution of symbiotic traits.</title>
        <authorList>
            <person name="Miyauchi S."/>
            <person name="Kiss E."/>
            <person name="Kuo A."/>
            <person name="Drula E."/>
            <person name="Kohler A."/>
            <person name="Sanchez-Garcia M."/>
            <person name="Morin E."/>
            <person name="Andreopoulos B."/>
            <person name="Barry K.W."/>
            <person name="Bonito G."/>
            <person name="Buee M."/>
            <person name="Carver A."/>
            <person name="Chen C."/>
            <person name="Cichocki N."/>
            <person name="Clum A."/>
            <person name="Culley D."/>
            <person name="Crous P.W."/>
            <person name="Fauchery L."/>
            <person name="Girlanda M."/>
            <person name="Hayes R.D."/>
            <person name="Keri Z."/>
            <person name="LaButti K."/>
            <person name="Lipzen A."/>
            <person name="Lombard V."/>
            <person name="Magnuson J."/>
            <person name="Maillard F."/>
            <person name="Murat C."/>
            <person name="Nolan M."/>
            <person name="Ohm R.A."/>
            <person name="Pangilinan J."/>
            <person name="Pereira M.F."/>
            <person name="Perotto S."/>
            <person name="Peter M."/>
            <person name="Pfister S."/>
            <person name="Riley R."/>
            <person name="Sitrit Y."/>
            <person name="Stielow J.B."/>
            <person name="Szollosi G."/>
            <person name="Zifcakova L."/>
            <person name="Stursova M."/>
            <person name="Spatafora J.W."/>
            <person name="Tedersoo L."/>
            <person name="Vaario L.M."/>
            <person name="Yamada A."/>
            <person name="Yan M."/>
            <person name="Wang P."/>
            <person name="Xu J."/>
            <person name="Bruns T."/>
            <person name="Baldrian P."/>
            <person name="Vilgalys R."/>
            <person name="Dunand C."/>
            <person name="Henrissat B."/>
            <person name="Grigoriev I.V."/>
            <person name="Hibbett D."/>
            <person name="Nagy L.G."/>
            <person name="Martin F.M."/>
        </authorList>
    </citation>
    <scope>NUCLEOTIDE SEQUENCE</scope>
    <source>
        <strain evidence="4">UH-Tt-Lm1</strain>
    </source>
</reference>
<dbReference type="EMBL" id="WIUZ02000008">
    <property type="protein sequence ID" value="KAF9784394.1"/>
    <property type="molecule type" value="Genomic_DNA"/>
</dbReference>
<evidence type="ECO:0000259" key="3">
    <source>
        <dbReference type="PROSITE" id="PS50837"/>
    </source>
</evidence>
<dbReference type="InterPro" id="IPR027417">
    <property type="entry name" value="P-loop_NTPase"/>
</dbReference>
<dbReference type="InterPro" id="IPR056884">
    <property type="entry name" value="NPHP3-like_N"/>
</dbReference>
<keyword evidence="5" id="KW-1185">Reference proteome</keyword>
<name>A0A9P6HCY9_9AGAM</name>
<dbReference type="Proteomes" id="UP000736335">
    <property type="component" value="Unassembled WGS sequence"/>
</dbReference>
<dbReference type="PANTHER" id="PTHR10039">
    <property type="entry name" value="AMELOGENIN"/>
    <property type="match status" value="1"/>
</dbReference>
<dbReference type="InterPro" id="IPR015943">
    <property type="entry name" value="WD40/YVTN_repeat-like_dom_sf"/>
</dbReference>
<dbReference type="SUPFAM" id="SSF52540">
    <property type="entry name" value="P-loop containing nucleoside triphosphate hydrolases"/>
    <property type="match status" value="1"/>
</dbReference>
<sequence>MSFFKKFKKSRPPSQSPTPGVPSKIGHVVPPEIGPELVPDISSEGGNDGGGSQVALQDSKDGRSHPSGPSTSTAGYGHGVAVAAIHERESEQEDPFNVLDEQISHDVRSGTYEVPTKEAALGFSSLKEVMGAVSHVYAHRQEIIHIGNKAKGLISRVDALENLFNSRPSDAAERRHRDEVILKLKGIEERLRLLCQKPGLQQPTDNIQDHGNLAKSLEELRKTIFDYQMERQKKIYDHECKLMNRDEARVLNGFCCAQGAEFRHGDRDGCLTGTRVAVLDGIELWTRDFTEPTVYWLNGLAGTGKTTITQTVAERTFADGQLGASFFCSRDFVDRSNLRSIFPTLAVQLARKHPKFRSLFVNLVESDPGISHESLYDQMRKMIVQPLKESNISTVVIIDALDECTDEEPASAILSVLGQFVAEIPKVKFLVTGRPEPRILEGFRFPLLAEATDVFVLHEVETSQVAEDIRLFFRHKFSDLVRRRRGLDDWPTKEQLDLLCERAAGLFVYAVATVKFIDKQSVNPRKQLDLLLQSPESSAREAKTKLKKNTTLDSLYASILRGAFGDDGDPDNDPKVCSVLGAMILAANPLSPSAIAMLLGLEVLDDVLPILSSAQSLLIFHEDINSPVRPFHKSFPDFIIDLDRCTDKRFHISPPAHHSELLIGCLDLMNQTLEKNMCRLPDAVANSDVSDLKERVEQSINPGLQYACKLWHTHLSGPAMLINTPKITAALHQFLETKFLFWLEVLSVVGAARNAIDALQAVADQLKESPTLDLVNDLACFVTLHFDVIVASSPHIYHSALVLSPKTSVIRKLYESYAQPLIQVVHGLPTSWGSHTAATSLPFPTQSAVWSPCSRFIAISASNTIRVDILDPETLQRLQSLEYSQEIAAFPLEHTFSPDVQMLTCLACTSRYHFGSYMVLIVTWDLQTGGVASAIRRQIRPISNKGIAYSTNGKMVGILHLSDEGAIISIYDIVSGVYMHDTYCSTTCPEYIWSHGGAIHVATATSTTVMIQEVGFAPDATCVEVKTLSIPARITHINQAQFLFTSNQLTIIYKGDMPGVLVWSLQDSKCLLYHEGIDFILPMTFSSNGQFSACSTSGTEVYVWRESPTGYTFYTKLSAITEQPMVLLSPNGKSIIGVCDSSIQLWHTKSFITTPSAIPTQVDEHIRDFLLCFHAERPLAVVMRQGENTVTVLDLESGLPQLTIETSMEVYGLRVIGDTIVIIGGGKVITWNLLEGKFSPDGEITVNDSDLIMNLFGYLGGKIIATSISLDLRYIAILRTGDFDFVRVYDAAAGKPCVNSYVVNGGQPLWFTPGRPDICCTLPGKGAEVVTINQNRLLKSPIEVSMADLEDISWGCPWKKSGGYQVTDDGWIVGGNKKRLLMLPPPWQPHMENRVWNRKFLALLHGSIPEPVILKLEP</sequence>
<protein>
    <recommendedName>
        <fullName evidence="3">NACHT domain-containing protein</fullName>
    </recommendedName>
</protein>
<feature type="domain" description="NACHT" evidence="3">
    <location>
        <begin position="293"/>
        <end position="435"/>
    </location>
</feature>
<reference evidence="4" key="2">
    <citation type="submission" date="2020-11" db="EMBL/GenBank/DDBJ databases">
        <authorList>
            <consortium name="DOE Joint Genome Institute"/>
            <person name="Kuo A."/>
            <person name="Miyauchi S."/>
            <person name="Kiss E."/>
            <person name="Drula E."/>
            <person name="Kohler A."/>
            <person name="Sanchez-Garcia M."/>
            <person name="Andreopoulos B."/>
            <person name="Barry K.W."/>
            <person name="Bonito G."/>
            <person name="Buee M."/>
            <person name="Carver A."/>
            <person name="Chen C."/>
            <person name="Cichocki N."/>
            <person name="Clum A."/>
            <person name="Culley D."/>
            <person name="Crous P.W."/>
            <person name="Fauchery L."/>
            <person name="Girlanda M."/>
            <person name="Hayes R."/>
            <person name="Keri Z."/>
            <person name="Labutti K."/>
            <person name="Lipzen A."/>
            <person name="Lombard V."/>
            <person name="Magnuson J."/>
            <person name="Maillard F."/>
            <person name="Morin E."/>
            <person name="Murat C."/>
            <person name="Nolan M."/>
            <person name="Ohm R."/>
            <person name="Pangilinan J."/>
            <person name="Pereira M."/>
            <person name="Perotto S."/>
            <person name="Peter M."/>
            <person name="Riley R."/>
            <person name="Sitrit Y."/>
            <person name="Stielow B."/>
            <person name="Szollosi G."/>
            <person name="Zifcakova L."/>
            <person name="Stursova M."/>
            <person name="Spatafora J.W."/>
            <person name="Tedersoo L."/>
            <person name="Vaario L.-M."/>
            <person name="Yamada A."/>
            <person name="Yan M."/>
            <person name="Wang P."/>
            <person name="Xu J."/>
            <person name="Bruns T."/>
            <person name="Baldrian P."/>
            <person name="Vilgalys R."/>
            <person name="Henrissat B."/>
            <person name="Grigoriev I.V."/>
            <person name="Hibbett D."/>
            <person name="Nagy L.G."/>
            <person name="Martin F.M."/>
        </authorList>
    </citation>
    <scope>NUCLEOTIDE SEQUENCE</scope>
    <source>
        <strain evidence="4">UH-Tt-Lm1</strain>
    </source>
</reference>
<organism evidence="4 5">
    <name type="scientific">Thelephora terrestris</name>
    <dbReference type="NCBI Taxonomy" id="56493"/>
    <lineage>
        <taxon>Eukaryota</taxon>
        <taxon>Fungi</taxon>
        <taxon>Dikarya</taxon>
        <taxon>Basidiomycota</taxon>
        <taxon>Agaricomycotina</taxon>
        <taxon>Agaricomycetes</taxon>
        <taxon>Thelephorales</taxon>
        <taxon>Thelephoraceae</taxon>
        <taxon>Thelephora</taxon>
    </lineage>
</organism>
<accession>A0A9P6HCY9</accession>
<evidence type="ECO:0000256" key="1">
    <source>
        <dbReference type="ARBA" id="ARBA00022737"/>
    </source>
</evidence>